<dbReference type="Proteomes" id="UP001633002">
    <property type="component" value="Unassembled WGS sequence"/>
</dbReference>
<evidence type="ECO:0000256" key="2">
    <source>
        <dbReference type="SAM" id="MobiDB-lite"/>
    </source>
</evidence>
<accession>A0ABD3HKE8</accession>
<evidence type="ECO:0000313" key="4">
    <source>
        <dbReference type="Proteomes" id="UP001633002"/>
    </source>
</evidence>
<reference evidence="3 4" key="1">
    <citation type="submission" date="2024-09" db="EMBL/GenBank/DDBJ databases">
        <title>Chromosome-scale assembly of Riccia sorocarpa.</title>
        <authorList>
            <person name="Paukszto L."/>
        </authorList>
    </citation>
    <scope>NUCLEOTIDE SEQUENCE [LARGE SCALE GENOMIC DNA]</scope>
    <source>
        <strain evidence="3">LP-2024</strain>
        <tissue evidence="3">Aerial parts of the thallus</tissue>
    </source>
</reference>
<keyword evidence="4" id="KW-1185">Reference proteome</keyword>
<proteinExistence type="predicted"/>
<comment type="caution">
    <text evidence="3">The sequence shown here is derived from an EMBL/GenBank/DDBJ whole genome shotgun (WGS) entry which is preliminary data.</text>
</comment>
<feature type="coiled-coil region" evidence="1">
    <location>
        <begin position="218"/>
        <end position="280"/>
    </location>
</feature>
<keyword evidence="1" id="KW-0175">Coiled coil</keyword>
<name>A0ABD3HKE8_9MARC</name>
<dbReference type="AlphaFoldDB" id="A0ABD3HKE8"/>
<feature type="region of interest" description="Disordered" evidence="2">
    <location>
        <begin position="131"/>
        <end position="155"/>
    </location>
</feature>
<gene>
    <name evidence="3" type="ORF">R1sor_004520</name>
</gene>
<evidence type="ECO:0000256" key="1">
    <source>
        <dbReference type="SAM" id="Coils"/>
    </source>
</evidence>
<feature type="region of interest" description="Disordered" evidence="2">
    <location>
        <begin position="72"/>
        <end position="106"/>
    </location>
</feature>
<sequence>MLYAYMRSLHGHHTNWSKVILHNLKTEIGVLQKRARTPDNSKSISIVSAPFTDPIDDLRVIRDKCTLTDKIPMAEPVNGAPSPNAAGQTPTTLAARKRPHGSPDILPTRVSCDVVVNLDDARTIRTRITAKKPKVSDGQACPRTSARPQFPTDGVRIMEPSTPAPPLVAQVEDTTFQDFGQEMEVTLASLVSRELEVSFRTCFSKAKLATSLRLTQKLRESERMRAGLNDRVAELKAELDNHISQIDRYKEEFHAEMTNAVELEEQLNVVKNQVENHKFTAKRADKTHTTLRVEFNQVNTELRMLKVSGK</sequence>
<dbReference type="EMBL" id="JBJQOH010000003">
    <property type="protein sequence ID" value="KAL3690869.1"/>
    <property type="molecule type" value="Genomic_DNA"/>
</dbReference>
<protein>
    <submittedName>
        <fullName evidence="3">Uncharacterized protein</fullName>
    </submittedName>
</protein>
<evidence type="ECO:0000313" key="3">
    <source>
        <dbReference type="EMBL" id="KAL3690869.1"/>
    </source>
</evidence>
<organism evidence="3 4">
    <name type="scientific">Riccia sorocarpa</name>
    <dbReference type="NCBI Taxonomy" id="122646"/>
    <lineage>
        <taxon>Eukaryota</taxon>
        <taxon>Viridiplantae</taxon>
        <taxon>Streptophyta</taxon>
        <taxon>Embryophyta</taxon>
        <taxon>Marchantiophyta</taxon>
        <taxon>Marchantiopsida</taxon>
        <taxon>Marchantiidae</taxon>
        <taxon>Marchantiales</taxon>
        <taxon>Ricciaceae</taxon>
        <taxon>Riccia</taxon>
    </lineage>
</organism>